<protein>
    <recommendedName>
        <fullName evidence="2">F-box domain-containing protein</fullName>
    </recommendedName>
</protein>
<dbReference type="KEGG" id="boe:106330446"/>
<dbReference type="PANTHER" id="PTHR31293">
    <property type="entry name" value="RNI-LIKE SUPERFAMILY PROTEIN"/>
    <property type="match status" value="1"/>
</dbReference>
<organism evidence="3 4">
    <name type="scientific">Brassica oleracea var. oleracea</name>
    <dbReference type="NCBI Taxonomy" id="109376"/>
    <lineage>
        <taxon>Eukaryota</taxon>
        <taxon>Viridiplantae</taxon>
        <taxon>Streptophyta</taxon>
        <taxon>Embryophyta</taxon>
        <taxon>Tracheophyta</taxon>
        <taxon>Spermatophyta</taxon>
        <taxon>Magnoliopsida</taxon>
        <taxon>eudicotyledons</taxon>
        <taxon>Gunneridae</taxon>
        <taxon>Pentapetalae</taxon>
        <taxon>rosids</taxon>
        <taxon>malvids</taxon>
        <taxon>Brassicales</taxon>
        <taxon>Brassicaceae</taxon>
        <taxon>Brassiceae</taxon>
        <taxon>Brassica</taxon>
    </lineage>
</organism>
<dbReference type="CDD" id="cd22160">
    <property type="entry name" value="F-box_AtFBL13-like"/>
    <property type="match status" value="1"/>
</dbReference>
<dbReference type="SUPFAM" id="SSF52047">
    <property type="entry name" value="RNI-like"/>
    <property type="match status" value="1"/>
</dbReference>
<dbReference type="Proteomes" id="UP000032141">
    <property type="component" value="Chromosome C3"/>
</dbReference>
<reference evidence="3 4" key="1">
    <citation type="journal article" date="2014" name="Genome Biol.">
        <title>Transcriptome and methylome profiling reveals relics of genome dominance in the mesopolyploid Brassica oleracea.</title>
        <authorList>
            <person name="Parkin I.A."/>
            <person name="Koh C."/>
            <person name="Tang H."/>
            <person name="Robinson S.J."/>
            <person name="Kagale S."/>
            <person name="Clarke W.E."/>
            <person name="Town C.D."/>
            <person name="Nixon J."/>
            <person name="Krishnakumar V."/>
            <person name="Bidwell S.L."/>
            <person name="Denoeud F."/>
            <person name="Belcram H."/>
            <person name="Links M.G."/>
            <person name="Just J."/>
            <person name="Clarke C."/>
            <person name="Bender T."/>
            <person name="Huebert T."/>
            <person name="Mason A.S."/>
            <person name="Pires J.C."/>
            <person name="Barker G."/>
            <person name="Moore J."/>
            <person name="Walley P.G."/>
            <person name="Manoli S."/>
            <person name="Batley J."/>
            <person name="Edwards D."/>
            <person name="Nelson M.N."/>
            <person name="Wang X."/>
            <person name="Paterson A.H."/>
            <person name="King G."/>
            <person name="Bancroft I."/>
            <person name="Chalhoub B."/>
            <person name="Sharpe A.G."/>
        </authorList>
    </citation>
    <scope>NUCLEOTIDE SEQUENCE</scope>
    <source>
        <strain evidence="3 4">cv. TO1000</strain>
    </source>
</reference>
<feature type="region of interest" description="Disordered" evidence="1">
    <location>
        <begin position="60"/>
        <end position="92"/>
    </location>
</feature>
<dbReference type="InterPro" id="IPR032675">
    <property type="entry name" value="LRR_dom_sf"/>
</dbReference>
<dbReference type="Gene3D" id="1.20.1280.50">
    <property type="match status" value="1"/>
</dbReference>
<reference evidence="3" key="2">
    <citation type="submission" date="2015-03" db="UniProtKB">
        <authorList>
            <consortium name="EnsemblPlants"/>
        </authorList>
    </citation>
    <scope>IDENTIFICATION</scope>
</reference>
<dbReference type="Pfam" id="PF00646">
    <property type="entry name" value="F-box"/>
    <property type="match status" value="1"/>
</dbReference>
<dbReference type="InterPro" id="IPR036047">
    <property type="entry name" value="F-box-like_dom_sf"/>
</dbReference>
<dbReference type="STRING" id="109376.A0A0D3BE89"/>
<dbReference type="EnsemblPlants" id="Bo3g092350.1">
    <property type="protein sequence ID" value="Bo3g092350.1"/>
    <property type="gene ID" value="Bo3g092350"/>
</dbReference>
<dbReference type="GeneID" id="106330446"/>
<proteinExistence type="predicted"/>
<feature type="domain" description="F-box" evidence="2">
    <location>
        <begin position="1"/>
        <end position="47"/>
    </location>
</feature>
<dbReference type="HOGENOM" id="CLU_010721_7_2_1"/>
<dbReference type="InterPro" id="IPR053781">
    <property type="entry name" value="F-box_AtFBL13-like"/>
</dbReference>
<accession>A0A0D3BE89</accession>
<evidence type="ECO:0000256" key="1">
    <source>
        <dbReference type="SAM" id="MobiDB-lite"/>
    </source>
</evidence>
<dbReference type="InterPro" id="IPR055294">
    <property type="entry name" value="FBL60-like"/>
</dbReference>
<dbReference type="PROSITE" id="PS50181">
    <property type="entry name" value="FBOX"/>
    <property type="match status" value="1"/>
</dbReference>
<dbReference type="OrthoDB" id="612216at2759"/>
<dbReference type="Pfam" id="PF24758">
    <property type="entry name" value="LRR_At5g56370"/>
    <property type="match status" value="1"/>
</dbReference>
<dbReference type="Gramene" id="Bo3g092350.1">
    <property type="protein sequence ID" value="Bo3g092350.1"/>
    <property type="gene ID" value="Bo3g092350"/>
</dbReference>
<keyword evidence="4" id="KW-1185">Reference proteome</keyword>
<dbReference type="PANTHER" id="PTHR31293:SF16">
    <property type="entry name" value="RNI-LIKE SUPERFAMILY PROTEIN"/>
    <property type="match status" value="1"/>
</dbReference>
<feature type="compositionally biased region" description="Acidic residues" evidence="1">
    <location>
        <begin position="61"/>
        <end position="85"/>
    </location>
</feature>
<evidence type="ECO:0000259" key="2">
    <source>
        <dbReference type="PROSITE" id="PS50181"/>
    </source>
</evidence>
<dbReference type="AlphaFoldDB" id="A0A0D3BE89"/>
<dbReference type="RefSeq" id="XP_013624363.1">
    <property type="nucleotide sequence ID" value="XM_013768909.1"/>
</dbReference>
<dbReference type="InterPro" id="IPR001810">
    <property type="entry name" value="F-box_dom"/>
</dbReference>
<evidence type="ECO:0000313" key="4">
    <source>
        <dbReference type="Proteomes" id="UP000032141"/>
    </source>
</evidence>
<evidence type="ECO:0000313" key="3">
    <source>
        <dbReference type="EnsemblPlants" id="Bo3g092350.1"/>
    </source>
</evidence>
<dbReference type="SMART" id="SM00256">
    <property type="entry name" value="FBOX"/>
    <property type="match status" value="1"/>
</dbReference>
<dbReference type="OMA" id="FAISCDI"/>
<dbReference type="SUPFAM" id="SSF81383">
    <property type="entry name" value="F-box domain"/>
    <property type="match status" value="1"/>
</dbReference>
<dbReference type="Gene3D" id="3.80.10.10">
    <property type="entry name" value="Ribonuclease Inhibitor"/>
    <property type="match status" value="1"/>
</dbReference>
<sequence>MDKISSLPDGVINHILSFLPLKQFAQTSVLSKRWRILFSFSPNLDLLEYKYDGIMCQQSFEDSEDDSENDSQDDIEDDSEDESEDDSKNDSRGSFVDFIDRVLAVSGNFPIKKFAISCDIGFRTDRWIRDVLNRGGVLDIDLRLGIDDAHLPSEIFTCKTLVELKLTGFCIKELPEDTFLPAFKKLVLKSVQFTMSLLHIIPKKLLSACPVLEELVIDGLLSYRSVSSRSLRKLTIRHTEFDGFDGSDLLT</sequence>
<name>A0A0D3BE89_BRAOL</name>
<dbReference type="InterPro" id="IPR055411">
    <property type="entry name" value="LRR_FXL15/At3g58940/PEG3-like"/>
</dbReference>